<organism evidence="2 3">
    <name type="scientific">Acinetobacter higginsii</name>
    <dbReference type="NCBI Taxonomy" id="70347"/>
    <lineage>
        <taxon>Bacteria</taxon>
        <taxon>Pseudomonadati</taxon>
        <taxon>Pseudomonadota</taxon>
        <taxon>Gammaproteobacteria</taxon>
        <taxon>Moraxellales</taxon>
        <taxon>Moraxellaceae</taxon>
        <taxon>Acinetobacter</taxon>
    </lineage>
</organism>
<dbReference type="Proteomes" id="UP000013084">
    <property type="component" value="Unassembled WGS sequence"/>
</dbReference>
<dbReference type="AlphaFoldDB" id="N9SWM1"/>
<reference evidence="2 3" key="1">
    <citation type="submission" date="2013-02" db="EMBL/GenBank/DDBJ databases">
        <title>The Genome Sequence of Acinetobacter sp. CIP 70.18.</title>
        <authorList>
            <consortium name="The Broad Institute Genome Sequencing Platform"/>
            <consortium name="The Broad Institute Genome Sequencing Center for Infectious Disease"/>
            <person name="Cerqueira G."/>
            <person name="Feldgarden M."/>
            <person name="Courvalin P."/>
            <person name="Perichon B."/>
            <person name="Grillot-Courvalin C."/>
            <person name="Clermont D."/>
            <person name="Rocha E."/>
            <person name="Yoon E.-J."/>
            <person name="Nemec A."/>
            <person name="Walker B."/>
            <person name="Young S.K."/>
            <person name="Zeng Q."/>
            <person name="Gargeya S."/>
            <person name="Fitzgerald M."/>
            <person name="Haas B."/>
            <person name="Abouelleil A."/>
            <person name="Alvarado L."/>
            <person name="Arachchi H.M."/>
            <person name="Berlin A.M."/>
            <person name="Chapman S.B."/>
            <person name="Dewar J."/>
            <person name="Goldberg J."/>
            <person name="Griggs A."/>
            <person name="Gujja S."/>
            <person name="Hansen M."/>
            <person name="Howarth C."/>
            <person name="Imamovic A."/>
            <person name="Larimer J."/>
            <person name="McCowan C."/>
            <person name="Murphy C."/>
            <person name="Neiman D."/>
            <person name="Pearson M."/>
            <person name="Priest M."/>
            <person name="Roberts A."/>
            <person name="Saif S."/>
            <person name="Shea T."/>
            <person name="Sisk P."/>
            <person name="Sykes S."/>
            <person name="Wortman J."/>
            <person name="Nusbaum C."/>
            <person name="Birren B."/>
        </authorList>
    </citation>
    <scope>NUCLEOTIDE SEQUENCE [LARGE SCALE GENOMIC DNA]</scope>
    <source>
        <strain evidence="2 3">CIP 70.18</strain>
    </source>
</reference>
<dbReference type="Gene3D" id="3.90.320.10">
    <property type="match status" value="1"/>
</dbReference>
<dbReference type="Pfam" id="PF12684">
    <property type="entry name" value="DUF3799"/>
    <property type="match status" value="1"/>
</dbReference>
<proteinExistence type="predicted"/>
<evidence type="ECO:0000313" key="2">
    <source>
        <dbReference type="EMBL" id="ENX55727.1"/>
    </source>
</evidence>
<dbReference type="HOGENOM" id="CLU_070063_1_0_6"/>
<keyword evidence="3" id="KW-1185">Reference proteome</keyword>
<comment type="caution">
    <text evidence="2">The sequence shown here is derived from an EMBL/GenBank/DDBJ whole genome shotgun (WGS) entry which is preliminary data.</text>
</comment>
<feature type="domain" description="Putative exodeoxyribonuclease 8 PDDEXK-like" evidence="1">
    <location>
        <begin position="34"/>
        <end position="280"/>
    </location>
</feature>
<dbReference type="RefSeq" id="WP_005205012.1">
    <property type="nucleotide sequence ID" value="NZ_KB850072.1"/>
</dbReference>
<dbReference type="InterPro" id="IPR024432">
    <property type="entry name" value="Put_RecE_PDDEXK-like_dom"/>
</dbReference>
<dbReference type="OrthoDB" id="256590at2"/>
<protein>
    <recommendedName>
        <fullName evidence="1">Putative exodeoxyribonuclease 8 PDDEXK-like domain-containing protein</fullName>
    </recommendedName>
</protein>
<dbReference type="InterPro" id="IPR011604">
    <property type="entry name" value="PDDEXK-like_dom_sf"/>
</dbReference>
<gene>
    <name evidence="2" type="ORF">F902_03286</name>
</gene>
<evidence type="ECO:0000259" key="1">
    <source>
        <dbReference type="Pfam" id="PF12684"/>
    </source>
</evidence>
<accession>N9SWM1</accession>
<sequence>MVNNMHTIPQLLQSSDQLIQGMSNDEYHARPEYSSSQLKDLLRSAAHFYSFNIAKEHEKESKKHLDFGTLAHALFLEPDVFADEFSVLPADAPKPPTDVMRNAKNPSADSLARIEWWDAWEAENGNKITITEQQLAGANRIVLNLKCLSIYGVMLKHAGMAEASIFFTDPIYDLQLRIRPDYHIIPCDAFPNGLIIDVKTANDARPMAFSKACGNFAYDLSAVMYQEGFQQYYQTENKPDFIYLVAENDAPFVAKQYKASDLFLSVGEVRYRKAKELLAESQLMNQWGGYSLELEEIFLPSYMTKLALQNDFN</sequence>
<dbReference type="PATRIC" id="fig|1217700.3.peg.3193"/>
<name>N9SWM1_9GAMM</name>
<evidence type="ECO:0000313" key="3">
    <source>
        <dbReference type="Proteomes" id="UP000013084"/>
    </source>
</evidence>
<dbReference type="EMBL" id="APRN01000039">
    <property type="protein sequence ID" value="ENX55727.1"/>
    <property type="molecule type" value="Genomic_DNA"/>
</dbReference>